<name>A0A371D0N9_9APHY</name>
<sequence length="180" mass="20246">MFSLYSVMYDKYTALRAHPLYDSIPVPLYNLSSSLHFAVPACHVPALKAHVIVLLLRLVHCILLRLLSCYDIIIIHRECSGCTVDAGAPGWNHIILCSLIQRYVPGSMRASLHVNVLSAQTVTYPRQKLRVLFGGAGSRVYPTSINVVECEVFKQVLYRPPQPYIQMVRGIERRTPPTEA</sequence>
<proteinExistence type="predicted"/>
<keyword evidence="2" id="KW-1185">Reference proteome</keyword>
<protein>
    <submittedName>
        <fullName evidence="1">Uncharacterized protein</fullName>
    </submittedName>
</protein>
<dbReference type="EMBL" id="KZ857431">
    <property type="protein sequence ID" value="RDX46029.1"/>
    <property type="molecule type" value="Genomic_DNA"/>
</dbReference>
<dbReference type="Proteomes" id="UP000256964">
    <property type="component" value="Unassembled WGS sequence"/>
</dbReference>
<gene>
    <name evidence="1" type="ORF">OH76DRAFT_905168</name>
</gene>
<organism evidence="1 2">
    <name type="scientific">Lentinus brumalis</name>
    <dbReference type="NCBI Taxonomy" id="2498619"/>
    <lineage>
        <taxon>Eukaryota</taxon>
        <taxon>Fungi</taxon>
        <taxon>Dikarya</taxon>
        <taxon>Basidiomycota</taxon>
        <taxon>Agaricomycotina</taxon>
        <taxon>Agaricomycetes</taxon>
        <taxon>Polyporales</taxon>
        <taxon>Polyporaceae</taxon>
        <taxon>Lentinus</taxon>
    </lineage>
</organism>
<dbReference type="AlphaFoldDB" id="A0A371D0N9"/>
<evidence type="ECO:0000313" key="2">
    <source>
        <dbReference type="Proteomes" id="UP000256964"/>
    </source>
</evidence>
<accession>A0A371D0N9</accession>
<reference evidence="1 2" key="1">
    <citation type="journal article" date="2018" name="Biotechnol. Biofuels">
        <title>Integrative visual omics of the white-rot fungus Polyporus brumalis exposes the biotechnological potential of its oxidative enzymes for delignifying raw plant biomass.</title>
        <authorList>
            <person name="Miyauchi S."/>
            <person name="Rancon A."/>
            <person name="Drula E."/>
            <person name="Hage H."/>
            <person name="Chaduli D."/>
            <person name="Favel A."/>
            <person name="Grisel S."/>
            <person name="Henrissat B."/>
            <person name="Herpoel-Gimbert I."/>
            <person name="Ruiz-Duenas F.J."/>
            <person name="Chevret D."/>
            <person name="Hainaut M."/>
            <person name="Lin J."/>
            <person name="Wang M."/>
            <person name="Pangilinan J."/>
            <person name="Lipzen A."/>
            <person name="Lesage-Meessen L."/>
            <person name="Navarro D."/>
            <person name="Riley R."/>
            <person name="Grigoriev I.V."/>
            <person name="Zhou S."/>
            <person name="Raouche S."/>
            <person name="Rosso M.N."/>
        </authorList>
    </citation>
    <scope>NUCLEOTIDE SEQUENCE [LARGE SCALE GENOMIC DNA]</scope>
    <source>
        <strain evidence="1 2">BRFM 1820</strain>
    </source>
</reference>
<evidence type="ECO:0000313" key="1">
    <source>
        <dbReference type="EMBL" id="RDX46029.1"/>
    </source>
</evidence>